<accession>A0ABV6V171</accession>
<organism evidence="2 3">
    <name type="scientific">Streptacidiphilus cavernicola</name>
    <dbReference type="NCBI Taxonomy" id="3342716"/>
    <lineage>
        <taxon>Bacteria</taxon>
        <taxon>Bacillati</taxon>
        <taxon>Actinomycetota</taxon>
        <taxon>Actinomycetes</taxon>
        <taxon>Kitasatosporales</taxon>
        <taxon>Streptomycetaceae</taxon>
        <taxon>Streptacidiphilus</taxon>
    </lineage>
</organism>
<dbReference type="EMBL" id="JBHEZZ010000046">
    <property type="protein sequence ID" value="MFC1407456.1"/>
    <property type="molecule type" value="Genomic_DNA"/>
</dbReference>
<protein>
    <submittedName>
        <fullName evidence="2">Uncharacterized protein</fullName>
    </submittedName>
</protein>
<evidence type="ECO:0000313" key="3">
    <source>
        <dbReference type="Proteomes" id="UP001592528"/>
    </source>
</evidence>
<sequence length="80" mass="8215">MQVLGGCGGLDLIDLQVPQEVEGVHPASSRSRQPPMQYQRAVDLLDNHILGCGTNPPPAASRAQGTPSSGAQGASHCLGL</sequence>
<feature type="region of interest" description="Disordered" evidence="1">
    <location>
        <begin position="52"/>
        <end position="80"/>
    </location>
</feature>
<proteinExistence type="predicted"/>
<evidence type="ECO:0000313" key="2">
    <source>
        <dbReference type="EMBL" id="MFC1407456.1"/>
    </source>
</evidence>
<dbReference type="Proteomes" id="UP001592528">
    <property type="component" value="Unassembled WGS sequence"/>
</dbReference>
<evidence type="ECO:0000256" key="1">
    <source>
        <dbReference type="SAM" id="MobiDB-lite"/>
    </source>
</evidence>
<feature type="compositionally biased region" description="Polar residues" evidence="1">
    <location>
        <begin position="63"/>
        <end position="72"/>
    </location>
</feature>
<comment type="caution">
    <text evidence="2">The sequence shown here is derived from an EMBL/GenBank/DDBJ whole genome shotgun (WGS) entry which is preliminary data.</text>
</comment>
<name>A0ABV6V171_9ACTN</name>
<keyword evidence="3" id="KW-1185">Reference proteome</keyword>
<gene>
    <name evidence="2" type="ORF">ACEZDJ_39880</name>
</gene>
<reference evidence="2 3" key="1">
    <citation type="submission" date="2024-09" db="EMBL/GenBank/DDBJ databases">
        <authorList>
            <person name="Lee S.D."/>
        </authorList>
    </citation>
    <scope>NUCLEOTIDE SEQUENCE [LARGE SCALE GENOMIC DNA]</scope>
    <source>
        <strain evidence="2 3">N1-5</strain>
    </source>
</reference>